<comment type="caution">
    <text evidence="1">The sequence shown here is derived from an EMBL/GenBank/DDBJ whole genome shotgun (WGS) entry which is preliminary data.</text>
</comment>
<dbReference type="RefSeq" id="WP_149948666.1">
    <property type="nucleotide sequence ID" value="NZ_VVYX01000382.1"/>
</dbReference>
<dbReference type="EMBL" id="VVYX01000382">
    <property type="protein sequence ID" value="KAA5400994.1"/>
    <property type="molecule type" value="Genomic_DNA"/>
</dbReference>
<organism evidence="1 2">
    <name type="scientific">Bacteroides cellulosilyticus</name>
    <dbReference type="NCBI Taxonomy" id="246787"/>
    <lineage>
        <taxon>Bacteria</taxon>
        <taxon>Pseudomonadati</taxon>
        <taxon>Bacteroidota</taxon>
        <taxon>Bacteroidia</taxon>
        <taxon>Bacteroidales</taxon>
        <taxon>Bacteroidaceae</taxon>
        <taxon>Bacteroides</taxon>
    </lineage>
</organism>
<feature type="non-terminal residue" evidence="1">
    <location>
        <position position="1"/>
    </location>
</feature>
<evidence type="ECO:0000313" key="1">
    <source>
        <dbReference type="EMBL" id="KAA5400994.1"/>
    </source>
</evidence>
<dbReference type="SUPFAM" id="SSF56935">
    <property type="entry name" value="Porins"/>
    <property type="match status" value="1"/>
</dbReference>
<reference evidence="1 2" key="1">
    <citation type="journal article" date="2019" name="Nat. Med.">
        <title>A library of human gut bacterial isolates paired with longitudinal multiomics data enables mechanistic microbiome research.</title>
        <authorList>
            <person name="Poyet M."/>
            <person name="Groussin M."/>
            <person name="Gibbons S.M."/>
            <person name="Avila-Pacheco J."/>
            <person name="Jiang X."/>
            <person name="Kearney S.M."/>
            <person name="Perrotta A.R."/>
            <person name="Berdy B."/>
            <person name="Zhao S."/>
            <person name="Lieberman T.D."/>
            <person name="Swanson P.K."/>
            <person name="Smith M."/>
            <person name="Roesemann S."/>
            <person name="Alexander J.E."/>
            <person name="Rich S.A."/>
            <person name="Livny J."/>
            <person name="Vlamakis H."/>
            <person name="Clish C."/>
            <person name="Bullock K."/>
            <person name="Deik A."/>
            <person name="Scott J."/>
            <person name="Pierce K.A."/>
            <person name="Xavier R.J."/>
            <person name="Alm E.J."/>
        </authorList>
    </citation>
    <scope>NUCLEOTIDE SEQUENCE [LARGE SCALE GENOMIC DNA]</scope>
    <source>
        <strain evidence="1 2">BIOML-A8</strain>
    </source>
</reference>
<dbReference type="Proteomes" id="UP000482653">
    <property type="component" value="Unassembled WGS sequence"/>
</dbReference>
<accession>A0A6L3JP11</accession>
<protein>
    <recommendedName>
        <fullName evidence="3">SusC/RagA family TonB-linked outer membrane protein</fullName>
    </recommendedName>
</protein>
<evidence type="ECO:0000313" key="2">
    <source>
        <dbReference type="Proteomes" id="UP000482653"/>
    </source>
</evidence>
<evidence type="ECO:0008006" key="3">
    <source>
        <dbReference type="Google" id="ProtNLM"/>
    </source>
</evidence>
<sequence length="97" mass="11006">TKHRATDTQSQAPSNRWIENGSYFRLSSVSLGYTFGKIGNWINSLKLYATCNNVFTITGYSGRDPEINLGGLEPGMDRRTNYYPRTRSFMIGLNVNF</sequence>
<dbReference type="AlphaFoldDB" id="A0A6L3JP11"/>
<proteinExistence type="predicted"/>
<name>A0A6L3JP11_9BACE</name>
<gene>
    <name evidence="1" type="ORF">F2Y87_31120</name>
</gene>